<dbReference type="RefSeq" id="WP_019348626.1">
    <property type="nucleotide sequence ID" value="NZ_AGSZ01000762.1"/>
</dbReference>
<dbReference type="PATRIC" id="fig|451644.5.peg.7072"/>
<dbReference type="EMBL" id="LFOD01000086">
    <property type="protein sequence ID" value="KMV13608.1"/>
    <property type="molecule type" value="Genomic_DNA"/>
</dbReference>
<evidence type="ECO:0000313" key="1">
    <source>
        <dbReference type="EMBL" id="KMV13608.1"/>
    </source>
</evidence>
<name>A0A0J8TW06_9MYCO</name>
<sequence>MKPVFDGVISAFQVHTDATALPMVTERLARVRDDESAEIEQHLLEQGWALYRDSSRPIARE</sequence>
<dbReference type="AlphaFoldDB" id="A0A0J8TW06"/>
<dbReference type="Proteomes" id="UP000037594">
    <property type="component" value="Unassembled WGS sequence"/>
</dbReference>
<accession>A0A0J8TW06</accession>
<evidence type="ECO:0000313" key="2">
    <source>
        <dbReference type="Proteomes" id="UP000037594"/>
    </source>
</evidence>
<reference evidence="1 2" key="1">
    <citation type="submission" date="2015-06" db="EMBL/GenBank/DDBJ databases">
        <title>Genome sequence of Mycobacterium conceptionense strain MLE.</title>
        <authorList>
            <person name="Greninger A.L."/>
            <person name="Cunningham G."/>
            <person name="Chiu C.Y."/>
            <person name="Miller S."/>
        </authorList>
    </citation>
    <scope>NUCLEOTIDE SEQUENCE [LARGE SCALE GENOMIC DNA]</scope>
    <source>
        <strain evidence="1 2">MLE</strain>
    </source>
</reference>
<protein>
    <submittedName>
        <fullName evidence="1">Uncharacterized protein</fullName>
    </submittedName>
</protein>
<proteinExistence type="predicted"/>
<gene>
    <name evidence="1" type="ORF">ACT17_34390</name>
</gene>
<comment type="caution">
    <text evidence="1">The sequence shown here is derived from an EMBL/GenBank/DDBJ whole genome shotgun (WGS) entry which is preliminary data.</text>
</comment>
<dbReference type="OrthoDB" id="3692101at2"/>
<organism evidence="1 2">
    <name type="scientific">Mycolicibacterium conceptionense</name>
    <dbReference type="NCBI Taxonomy" id="451644"/>
    <lineage>
        <taxon>Bacteria</taxon>
        <taxon>Bacillati</taxon>
        <taxon>Actinomycetota</taxon>
        <taxon>Actinomycetes</taxon>
        <taxon>Mycobacteriales</taxon>
        <taxon>Mycobacteriaceae</taxon>
        <taxon>Mycolicibacterium</taxon>
    </lineage>
</organism>